<evidence type="ECO:0000313" key="4">
    <source>
        <dbReference type="Proteomes" id="UP000077421"/>
    </source>
</evidence>
<dbReference type="Proteomes" id="UP000077421">
    <property type="component" value="Unassembled WGS sequence"/>
</dbReference>
<reference evidence="3 5" key="2">
    <citation type="submission" date="2017-02" db="EMBL/GenBank/DDBJ databases">
        <title>Draft genome of Acidibacillus ferrooxidans Huett2.</title>
        <authorList>
            <person name="Schopf S."/>
        </authorList>
    </citation>
    <scope>NUCLEOTIDE SEQUENCE [LARGE SCALE GENOMIC DNA]</scope>
    <source>
        <strain evidence="3 5">Huett2</strain>
    </source>
</reference>
<organism evidence="2 4">
    <name type="scientific">Ferroacidibacillus organovorans</name>
    <dbReference type="NCBI Taxonomy" id="1765683"/>
    <lineage>
        <taxon>Bacteria</taxon>
        <taxon>Bacillati</taxon>
        <taxon>Bacillota</taxon>
        <taxon>Bacilli</taxon>
        <taxon>Bacillales</taxon>
        <taxon>Alicyclobacillaceae</taxon>
        <taxon>Ferroacidibacillus</taxon>
    </lineage>
</organism>
<comment type="caution">
    <text evidence="2">The sequence shown here is derived from an EMBL/GenBank/DDBJ whole genome shotgun (WGS) entry which is preliminary data.</text>
</comment>
<dbReference type="OrthoDB" id="980947at2"/>
<proteinExistence type="predicted"/>
<dbReference type="EMBL" id="MWPS01000026">
    <property type="protein sequence ID" value="OPG15862.1"/>
    <property type="molecule type" value="Genomic_DNA"/>
</dbReference>
<dbReference type="SUPFAM" id="SSF53649">
    <property type="entry name" value="Alkaline phosphatase-like"/>
    <property type="match status" value="1"/>
</dbReference>
<dbReference type="PANTHER" id="PTHR31956:SF1">
    <property type="entry name" value="NON-SPECIFIC PHOSPHOLIPASE C1"/>
    <property type="match status" value="1"/>
</dbReference>
<gene>
    <name evidence="2" type="ORF">AYW79_14435</name>
    <name evidence="3" type="ORF">B2M26_09650</name>
</gene>
<evidence type="ECO:0008006" key="6">
    <source>
        <dbReference type="Google" id="ProtNLM"/>
    </source>
</evidence>
<protein>
    <recommendedName>
        <fullName evidence="6">Phosphoesterase</fullName>
    </recommendedName>
</protein>
<dbReference type="Gene3D" id="3.40.720.10">
    <property type="entry name" value="Alkaline Phosphatase, subunit A"/>
    <property type="match status" value="2"/>
</dbReference>
<keyword evidence="1" id="KW-0378">Hydrolase</keyword>
<dbReference type="InterPro" id="IPR017850">
    <property type="entry name" value="Alkaline_phosphatase_core_sf"/>
</dbReference>
<dbReference type="EMBL" id="LSUQ01000082">
    <property type="protein sequence ID" value="OAG89466.1"/>
    <property type="molecule type" value="Genomic_DNA"/>
</dbReference>
<dbReference type="RefSeq" id="WP_067567347.1">
    <property type="nucleotide sequence ID" value="NZ_LSUQ01000082.1"/>
</dbReference>
<dbReference type="PANTHER" id="PTHR31956">
    <property type="entry name" value="NON-SPECIFIC PHOSPHOLIPASE C4-RELATED"/>
    <property type="match status" value="1"/>
</dbReference>
<evidence type="ECO:0000256" key="1">
    <source>
        <dbReference type="ARBA" id="ARBA00022801"/>
    </source>
</evidence>
<name>A0A161QFB0_9BACL</name>
<evidence type="ECO:0000313" key="2">
    <source>
        <dbReference type="EMBL" id="OAG89466.1"/>
    </source>
</evidence>
<dbReference type="GO" id="GO:0009395">
    <property type="term" value="P:phospholipid catabolic process"/>
    <property type="evidence" value="ECO:0007669"/>
    <property type="project" value="TreeGrafter"/>
</dbReference>
<dbReference type="GO" id="GO:0042578">
    <property type="term" value="F:phosphoric ester hydrolase activity"/>
    <property type="evidence" value="ECO:0007669"/>
    <property type="project" value="UniProtKB-ARBA"/>
</dbReference>
<dbReference type="Pfam" id="PF04185">
    <property type="entry name" value="Phosphoesterase"/>
    <property type="match status" value="1"/>
</dbReference>
<dbReference type="Proteomes" id="UP000190229">
    <property type="component" value="Unassembled WGS sequence"/>
</dbReference>
<accession>A0A161QFB0</accession>
<dbReference type="AlphaFoldDB" id="A0A161QFB0"/>
<dbReference type="InterPro" id="IPR007312">
    <property type="entry name" value="Phosphoesterase"/>
</dbReference>
<evidence type="ECO:0000313" key="5">
    <source>
        <dbReference type="Proteomes" id="UP000190229"/>
    </source>
</evidence>
<evidence type="ECO:0000313" key="3">
    <source>
        <dbReference type="EMBL" id="OPG15862.1"/>
    </source>
</evidence>
<sequence>MKTHRFDHIVVLMLENRSFDQVAGYLYDPHSAKESDRPARGQPFDGVADKTLSNPLPGVGSSAAHAIYVRPATSLDIPQVDPGETFAHVARQIYGTYPVFHGQRDIKMNGFVKDFARVLQEGVGQPLAGGSLPTEGLRQIMQCYTPESLPVLSSLARSYAVCDRYFSSVPSQTWANRAFLHAGTSRGLVNNEPYTEWVKNAAPTLFNRISDAKREDLSWRVYYSVKDILPLTLMIHLPALFPYAWTHFSPLDQFYEDCARGTLPSYAYLEPQFLGPDANDQHPPSSMLPGEWLLFQVYEALRVSPCFERTLLIVTYDEHGGCYDHVPPPVAVPPDLNKPLGQCNFRFDRLGVRVCTVLISPYIEQGTVFRPRDASGKEVPADHTAILHTATERFGLSYLTERDRQAVDLAQVLTRSTPRTDAPRVMPHPYYGTPATARVEHRGQRDLHELFHASLTSLGDHAREVFTWFETRR</sequence>
<keyword evidence="5" id="KW-1185">Reference proteome</keyword>
<dbReference type="STRING" id="1765683.B2M26_09650"/>
<reference evidence="2 4" key="1">
    <citation type="submission" date="2016-02" db="EMBL/GenBank/DDBJ databases">
        <title>Draft genome sequence of Acidibacillus ferrooxidans SLC66.</title>
        <authorList>
            <person name="Oliveira G."/>
            <person name="Nancucheo I."/>
            <person name="Dall'Agnol H."/>
            <person name="Johnson B."/>
            <person name="Oliveira R."/>
            <person name="Nunes G.L."/>
            <person name="Tzotzos G."/>
            <person name="Orellana S.C."/>
            <person name="Salim A.C."/>
            <person name="Araujo F.M."/>
        </authorList>
    </citation>
    <scope>NUCLEOTIDE SEQUENCE [LARGE SCALE GENOMIC DNA]</scope>
    <source>
        <strain evidence="2 4">SLC66</strain>
    </source>
</reference>